<keyword evidence="2" id="KW-1185">Reference proteome</keyword>
<dbReference type="AlphaFoldDB" id="A0ABC8R946"/>
<sequence>MGNPMFEKDSNGGIHGAVNDSVRGGAHNVVYKAAVSEATQLGDGVGIEGDVGVSLAVGNANNVQGGASMLDDTFQWSCNARGRLGGLGNTKKQLVNDAKCVGDECGGANRLSHSGCNPNNSGDGGHEPSKDTDLGAKIYEGEVTLFSL</sequence>
<reference evidence="1 2" key="1">
    <citation type="submission" date="2024-02" db="EMBL/GenBank/DDBJ databases">
        <authorList>
            <person name="Vignale AGUSTIN F."/>
            <person name="Sosa J E."/>
            <person name="Modenutti C."/>
        </authorList>
    </citation>
    <scope>NUCLEOTIDE SEQUENCE [LARGE SCALE GENOMIC DNA]</scope>
</reference>
<accession>A0ABC8R946</accession>
<name>A0ABC8R946_9AQUA</name>
<comment type="caution">
    <text evidence="1">The sequence shown here is derived from an EMBL/GenBank/DDBJ whole genome shotgun (WGS) entry which is preliminary data.</text>
</comment>
<gene>
    <name evidence="1" type="ORF">ILEXP_LOCUS7489</name>
</gene>
<evidence type="ECO:0000313" key="2">
    <source>
        <dbReference type="Proteomes" id="UP001642360"/>
    </source>
</evidence>
<organism evidence="1 2">
    <name type="scientific">Ilex paraguariensis</name>
    <name type="common">yerba mate</name>
    <dbReference type="NCBI Taxonomy" id="185542"/>
    <lineage>
        <taxon>Eukaryota</taxon>
        <taxon>Viridiplantae</taxon>
        <taxon>Streptophyta</taxon>
        <taxon>Embryophyta</taxon>
        <taxon>Tracheophyta</taxon>
        <taxon>Spermatophyta</taxon>
        <taxon>Magnoliopsida</taxon>
        <taxon>eudicotyledons</taxon>
        <taxon>Gunneridae</taxon>
        <taxon>Pentapetalae</taxon>
        <taxon>asterids</taxon>
        <taxon>campanulids</taxon>
        <taxon>Aquifoliales</taxon>
        <taxon>Aquifoliaceae</taxon>
        <taxon>Ilex</taxon>
    </lineage>
</organism>
<protein>
    <submittedName>
        <fullName evidence="1">Uncharacterized protein</fullName>
    </submittedName>
</protein>
<evidence type="ECO:0000313" key="1">
    <source>
        <dbReference type="EMBL" id="CAK9140070.1"/>
    </source>
</evidence>
<proteinExistence type="predicted"/>
<dbReference type="EMBL" id="CAUOFW020001010">
    <property type="protein sequence ID" value="CAK9140070.1"/>
    <property type="molecule type" value="Genomic_DNA"/>
</dbReference>
<dbReference type="Proteomes" id="UP001642360">
    <property type="component" value="Unassembled WGS sequence"/>
</dbReference>